<feature type="non-terminal residue" evidence="1">
    <location>
        <position position="1"/>
    </location>
</feature>
<keyword evidence="2" id="KW-1185">Reference proteome</keyword>
<gene>
    <name evidence="1" type="ORF">V1525DRAFT_349560</name>
</gene>
<name>A0ACC3STT6_LIPKO</name>
<accession>A0ACC3STT6</accession>
<dbReference type="Proteomes" id="UP001433508">
    <property type="component" value="Unassembled WGS sequence"/>
</dbReference>
<evidence type="ECO:0000313" key="1">
    <source>
        <dbReference type="EMBL" id="KAK9234804.1"/>
    </source>
</evidence>
<protein>
    <submittedName>
        <fullName evidence="1">Uncharacterized protein</fullName>
    </submittedName>
</protein>
<comment type="caution">
    <text evidence="1">The sequence shown here is derived from an EMBL/GenBank/DDBJ whole genome shotgun (WGS) entry which is preliminary data.</text>
</comment>
<dbReference type="EMBL" id="MU971448">
    <property type="protein sequence ID" value="KAK9234804.1"/>
    <property type="molecule type" value="Genomic_DNA"/>
</dbReference>
<evidence type="ECO:0000313" key="2">
    <source>
        <dbReference type="Proteomes" id="UP001433508"/>
    </source>
</evidence>
<proteinExistence type="predicted"/>
<reference evidence="2" key="1">
    <citation type="journal article" date="2024" name="Front. Bioeng. Biotechnol.">
        <title>Genome-scale model development and genomic sequencing of the oleaginous clade Lipomyces.</title>
        <authorList>
            <person name="Czajka J.J."/>
            <person name="Han Y."/>
            <person name="Kim J."/>
            <person name="Mondo S.J."/>
            <person name="Hofstad B.A."/>
            <person name="Robles A."/>
            <person name="Haridas S."/>
            <person name="Riley R."/>
            <person name="LaButti K."/>
            <person name="Pangilinan J."/>
            <person name="Andreopoulos W."/>
            <person name="Lipzen A."/>
            <person name="Yan J."/>
            <person name="Wang M."/>
            <person name="Ng V."/>
            <person name="Grigoriev I.V."/>
            <person name="Spatafora J.W."/>
            <person name="Magnuson J.K."/>
            <person name="Baker S.E."/>
            <person name="Pomraning K.R."/>
        </authorList>
    </citation>
    <scope>NUCLEOTIDE SEQUENCE [LARGE SCALE GENOMIC DNA]</scope>
    <source>
        <strain evidence="2">CBS 7786</strain>
    </source>
</reference>
<sequence length="70" mass="8151">VDLLTLTMEQGREERKARSDALRGYAEVRAENAMAAIELERFKLEAELERLEVESQRLQLEILRQHAAKK</sequence>
<organism evidence="1 2">
    <name type="scientific">Lipomyces kononenkoae</name>
    <name type="common">Yeast</name>
    <dbReference type="NCBI Taxonomy" id="34357"/>
    <lineage>
        <taxon>Eukaryota</taxon>
        <taxon>Fungi</taxon>
        <taxon>Dikarya</taxon>
        <taxon>Ascomycota</taxon>
        <taxon>Saccharomycotina</taxon>
        <taxon>Lipomycetes</taxon>
        <taxon>Lipomycetales</taxon>
        <taxon>Lipomycetaceae</taxon>
        <taxon>Lipomyces</taxon>
    </lineage>
</organism>